<sequence length="391" mass="42865">MGVLFLAAAVVLSLLAMWVLSYLFMLVFGKTQVITTDKDIERVIREETFIPSPFSVTPIPALSAFLPTTRALGRKKTAFRPYRELITIPDGSSVLGGTVGLDWFDRKSKEDTSTICPADETPIVFVCHGVNGGSAEPYVHFLCLRARKQGWRPVCFVMRGCAGLKLTTCMTYNGAMTGDLHEALTVVCQRYPKAPVHIVGYSFGSAIVANYLGEQNAAVHPKIPQNHWPAAVPAQVVGAMLIGVPFNFITSCTTMHPFYDANILKGLKFYYNKHKAILSTRVPPEQIEKAKKCEKFDDAATSRLQGYPNAMEYYHEVSCSRYLDGVRVPTVFCNTRNDPISVPAALPDPAAIKANPALTLVTTGTGGHLGWFVARPNAPTWDENLAIRCGC</sequence>
<dbReference type="PIRSF" id="PIRSF005211">
    <property type="entry name" value="Ab_hydro_YheT"/>
    <property type="match status" value="1"/>
</dbReference>
<dbReference type="PANTHER" id="PTHR10794">
    <property type="entry name" value="ABHYDROLASE DOMAIN-CONTAINING PROTEIN"/>
    <property type="match status" value="1"/>
</dbReference>
<dbReference type="InterPro" id="IPR029058">
    <property type="entry name" value="AB_hydrolase_fold"/>
</dbReference>
<dbReference type="SUPFAM" id="SSF53474">
    <property type="entry name" value="alpha/beta-Hydrolases"/>
    <property type="match status" value="1"/>
</dbReference>
<keyword evidence="4" id="KW-1185">Reference proteome</keyword>
<gene>
    <name evidence="3" type="ORF">PAPYR_4699</name>
</gene>
<dbReference type="InterPro" id="IPR050960">
    <property type="entry name" value="AB_hydrolase_4_sf"/>
</dbReference>
<dbReference type="InterPro" id="IPR012020">
    <property type="entry name" value="ABHD4"/>
</dbReference>
<proteinExistence type="inferred from homology"/>
<name>A0ABQ8UM90_9EUKA</name>
<dbReference type="Pfam" id="PF00561">
    <property type="entry name" value="Abhydrolase_1"/>
    <property type="match status" value="1"/>
</dbReference>
<evidence type="ECO:0000313" key="3">
    <source>
        <dbReference type="EMBL" id="KAJ4459393.1"/>
    </source>
</evidence>
<comment type="similarity">
    <text evidence="1">Belongs to the AB hydrolase superfamily. AB hydrolase 4 family.</text>
</comment>
<protein>
    <submittedName>
        <fullName evidence="3">AB-hydrolase YheT</fullName>
    </submittedName>
</protein>
<dbReference type="PANTHER" id="PTHR10794:SF63">
    <property type="entry name" value="ALPHA_BETA HYDROLASE 1, ISOFORM A"/>
    <property type="match status" value="1"/>
</dbReference>
<evidence type="ECO:0000259" key="2">
    <source>
        <dbReference type="Pfam" id="PF00561"/>
    </source>
</evidence>
<organism evidence="3 4">
    <name type="scientific">Paratrimastix pyriformis</name>
    <dbReference type="NCBI Taxonomy" id="342808"/>
    <lineage>
        <taxon>Eukaryota</taxon>
        <taxon>Metamonada</taxon>
        <taxon>Preaxostyla</taxon>
        <taxon>Paratrimastigidae</taxon>
        <taxon>Paratrimastix</taxon>
    </lineage>
</organism>
<accession>A0ABQ8UM90</accession>
<comment type="caution">
    <text evidence="3">The sequence shown here is derived from an EMBL/GenBank/DDBJ whole genome shotgun (WGS) entry which is preliminary data.</text>
</comment>
<feature type="domain" description="AB hydrolase-1" evidence="2">
    <location>
        <begin position="122"/>
        <end position="215"/>
    </location>
</feature>
<dbReference type="Gene3D" id="3.40.50.1820">
    <property type="entry name" value="alpha/beta hydrolase"/>
    <property type="match status" value="1"/>
</dbReference>
<dbReference type="InterPro" id="IPR000073">
    <property type="entry name" value="AB_hydrolase_1"/>
</dbReference>
<dbReference type="EMBL" id="JAPMOS010000020">
    <property type="protein sequence ID" value="KAJ4459393.1"/>
    <property type="molecule type" value="Genomic_DNA"/>
</dbReference>
<evidence type="ECO:0000256" key="1">
    <source>
        <dbReference type="ARBA" id="ARBA00010884"/>
    </source>
</evidence>
<dbReference type="Proteomes" id="UP001141327">
    <property type="component" value="Unassembled WGS sequence"/>
</dbReference>
<reference evidence="3" key="1">
    <citation type="journal article" date="2022" name="bioRxiv">
        <title>Genomics of Preaxostyla Flagellates Illuminates Evolutionary Transitions and the Path Towards Mitochondrial Loss.</title>
        <authorList>
            <person name="Novak L.V.F."/>
            <person name="Treitli S.C."/>
            <person name="Pyrih J."/>
            <person name="Halakuc P."/>
            <person name="Pipaliya S.V."/>
            <person name="Vacek V."/>
            <person name="Brzon O."/>
            <person name="Soukal P."/>
            <person name="Eme L."/>
            <person name="Dacks J.B."/>
            <person name="Karnkowska A."/>
            <person name="Elias M."/>
            <person name="Hampl V."/>
        </authorList>
    </citation>
    <scope>NUCLEOTIDE SEQUENCE</scope>
    <source>
        <strain evidence="3">RCP-MX</strain>
    </source>
</reference>
<evidence type="ECO:0000313" key="4">
    <source>
        <dbReference type="Proteomes" id="UP001141327"/>
    </source>
</evidence>